<keyword evidence="1" id="KW-0732">Signal</keyword>
<organism evidence="2 3">
    <name type="scientific">Alkalibacillus salilacus</name>
    <dbReference type="NCBI Taxonomy" id="284582"/>
    <lineage>
        <taxon>Bacteria</taxon>
        <taxon>Bacillati</taxon>
        <taxon>Bacillota</taxon>
        <taxon>Bacilli</taxon>
        <taxon>Bacillales</taxon>
        <taxon>Bacillaceae</taxon>
        <taxon>Alkalibacillus</taxon>
    </lineage>
</organism>
<reference evidence="2 3" key="1">
    <citation type="submission" date="2023-07" db="EMBL/GenBank/DDBJ databases">
        <title>Genomic Encyclopedia of Type Strains, Phase IV (KMG-IV): sequencing the most valuable type-strain genomes for metagenomic binning, comparative biology and taxonomic classification.</title>
        <authorList>
            <person name="Goeker M."/>
        </authorList>
    </citation>
    <scope>NUCLEOTIDE SEQUENCE [LARGE SCALE GENOMIC DNA]</scope>
    <source>
        <strain evidence="2 3">DSM 16460</strain>
    </source>
</reference>
<feature type="signal peptide" evidence="1">
    <location>
        <begin position="1"/>
        <end position="20"/>
    </location>
</feature>
<comment type="caution">
    <text evidence="2">The sequence shown here is derived from an EMBL/GenBank/DDBJ whole genome shotgun (WGS) entry which is preliminary data.</text>
</comment>
<dbReference type="SUPFAM" id="SSF53850">
    <property type="entry name" value="Periplasmic binding protein-like II"/>
    <property type="match status" value="2"/>
</dbReference>
<name>A0ABT9VHB6_9BACI</name>
<feature type="chain" id="PRO_5047532541" evidence="1">
    <location>
        <begin position="21"/>
        <end position="337"/>
    </location>
</feature>
<dbReference type="InterPro" id="IPR011852">
    <property type="entry name" value="TRAP_TAXI"/>
</dbReference>
<dbReference type="EMBL" id="JAUSTQ010000011">
    <property type="protein sequence ID" value="MDQ0160353.1"/>
    <property type="molecule type" value="Genomic_DNA"/>
</dbReference>
<evidence type="ECO:0000313" key="2">
    <source>
        <dbReference type="EMBL" id="MDQ0160353.1"/>
    </source>
</evidence>
<evidence type="ECO:0000313" key="3">
    <source>
        <dbReference type="Proteomes" id="UP001224359"/>
    </source>
</evidence>
<dbReference type="Proteomes" id="UP001224359">
    <property type="component" value="Unassembled WGS sequence"/>
</dbReference>
<dbReference type="PANTHER" id="PTHR42941">
    <property type="entry name" value="SLL1037 PROTEIN"/>
    <property type="match status" value="1"/>
</dbReference>
<dbReference type="RefSeq" id="WP_306977547.1">
    <property type="nucleotide sequence ID" value="NZ_JAUSTQ010000011.1"/>
</dbReference>
<dbReference type="Gene3D" id="3.40.190.10">
    <property type="entry name" value="Periplasmic binding protein-like II"/>
    <property type="match status" value="2"/>
</dbReference>
<proteinExistence type="predicted"/>
<evidence type="ECO:0000256" key="1">
    <source>
        <dbReference type="SAM" id="SignalP"/>
    </source>
</evidence>
<dbReference type="Pfam" id="PF16868">
    <property type="entry name" value="NMT1_3"/>
    <property type="match status" value="2"/>
</dbReference>
<gene>
    <name evidence="2" type="ORF">J2S77_002356</name>
</gene>
<protein>
    <submittedName>
        <fullName evidence="2">TRAP-type uncharacterized transport system substrate-binding protein</fullName>
    </submittedName>
</protein>
<sequence length="337" mass="35449">MKRSIVWLLAIGFLATMVLAACGSGDDGGGESRIAIGPAGSGTQAAATVILEGAGIEDGDYDKYEEGFGNARDGLQDGNIDASFGLLGLPAGSVNDLQANTGDAKLISLTEDEVQYAQDELGYLPYTITADSYDFLEEDVQTVTAYAVLVANTNTIDNELAYDLARVSIENAEDNTHQQSNHMTLENALSGSDGLPIHPGAAEYYEEQGLEIEGDVAEVSATSEDRADEIVMGTGSSGGTYYPLGGEMATVWNNNIDGVSVTSTETGASVENLASIGRDELDLGMTVHIPAQDAFNGEGEFDGAAVENFAFIGHIYPEVMQIITREETGVESLSDLQ</sequence>
<accession>A0ABT9VHB6</accession>
<dbReference type="PROSITE" id="PS51257">
    <property type="entry name" value="PROKAR_LIPOPROTEIN"/>
    <property type="match status" value="1"/>
</dbReference>
<dbReference type="PANTHER" id="PTHR42941:SF1">
    <property type="entry name" value="SLL1037 PROTEIN"/>
    <property type="match status" value="1"/>
</dbReference>
<dbReference type="NCBIfam" id="TIGR02122">
    <property type="entry name" value="TRAP_TAXI"/>
    <property type="match status" value="2"/>
</dbReference>
<keyword evidence="3" id="KW-1185">Reference proteome</keyword>